<evidence type="ECO:0000256" key="6">
    <source>
        <dbReference type="ARBA" id="ARBA00022777"/>
    </source>
</evidence>
<evidence type="ECO:0000256" key="2">
    <source>
        <dbReference type="ARBA" id="ARBA00022490"/>
    </source>
</evidence>
<evidence type="ECO:0000256" key="7">
    <source>
        <dbReference type="ARBA" id="ARBA00022840"/>
    </source>
</evidence>
<keyword evidence="9" id="KW-1185">Reference proteome</keyword>
<evidence type="ECO:0000256" key="4">
    <source>
        <dbReference type="ARBA" id="ARBA00022679"/>
    </source>
</evidence>
<evidence type="ECO:0000256" key="5">
    <source>
        <dbReference type="ARBA" id="ARBA00022741"/>
    </source>
</evidence>
<reference evidence="8" key="1">
    <citation type="submission" date="2021-03" db="EMBL/GenBank/DDBJ databases">
        <authorList>
            <person name="Tran Van P."/>
        </authorList>
    </citation>
    <scope>NUCLEOTIDE SEQUENCE</scope>
</reference>
<evidence type="ECO:0000313" key="9">
    <source>
        <dbReference type="Proteomes" id="UP001153148"/>
    </source>
</evidence>
<dbReference type="Gene3D" id="3.10.20.90">
    <property type="entry name" value="Phosphatidylinositol 3-kinase Catalytic Subunit, Chain A, domain 1"/>
    <property type="match status" value="1"/>
</dbReference>
<dbReference type="PANTHER" id="PTHR22969">
    <property type="entry name" value="IKB KINASE"/>
    <property type="match status" value="1"/>
</dbReference>
<comment type="subcellular location">
    <subcellularLocation>
        <location evidence="1">Cytoplasm</location>
    </subcellularLocation>
</comment>
<name>A0ABN7PPD8_TIMPD</name>
<dbReference type="PANTHER" id="PTHR22969:SF17">
    <property type="entry name" value="INHIBITOR OF NUCLEAR FACTOR KAPPA-B KINASE SUBUNIT BETA"/>
    <property type="match status" value="1"/>
</dbReference>
<gene>
    <name evidence="8" type="ORF">TPAB3V08_LOCUS14353</name>
</gene>
<keyword evidence="3" id="KW-0723">Serine/threonine-protein kinase</keyword>
<comment type="caution">
    <text evidence="8">The sequence shown here is derived from an EMBL/GenBank/DDBJ whole genome shotgun (WGS) entry which is preliminary data.</text>
</comment>
<evidence type="ECO:0000313" key="8">
    <source>
        <dbReference type="EMBL" id="CAG2067410.1"/>
    </source>
</evidence>
<dbReference type="InterPro" id="IPR051180">
    <property type="entry name" value="IKK"/>
</dbReference>
<evidence type="ECO:0000256" key="1">
    <source>
        <dbReference type="ARBA" id="ARBA00004496"/>
    </source>
</evidence>
<keyword evidence="2" id="KW-0963">Cytoplasm</keyword>
<keyword evidence="5" id="KW-0547">Nucleotide-binding</keyword>
<dbReference type="Proteomes" id="UP001153148">
    <property type="component" value="Unassembled WGS sequence"/>
</dbReference>
<protein>
    <submittedName>
        <fullName evidence="8">Uncharacterized protein</fullName>
    </submittedName>
</protein>
<dbReference type="EMBL" id="CAJPIN010068593">
    <property type="protein sequence ID" value="CAG2067410.1"/>
    <property type="molecule type" value="Genomic_DNA"/>
</dbReference>
<feature type="non-terminal residue" evidence="8">
    <location>
        <position position="111"/>
    </location>
</feature>
<keyword evidence="7" id="KW-0067">ATP-binding</keyword>
<organism evidence="8 9">
    <name type="scientific">Timema podura</name>
    <name type="common">Walking stick</name>
    <dbReference type="NCBI Taxonomy" id="61482"/>
    <lineage>
        <taxon>Eukaryota</taxon>
        <taxon>Metazoa</taxon>
        <taxon>Ecdysozoa</taxon>
        <taxon>Arthropoda</taxon>
        <taxon>Hexapoda</taxon>
        <taxon>Insecta</taxon>
        <taxon>Pterygota</taxon>
        <taxon>Neoptera</taxon>
        <taxon>Polyneoptera</taxon>
        <taxon>Phasmatodea</taxon>
        <taxon>Timematodea</taxon>
        <taxon>Timematoidea</taxon>
        <taxon>Timematidae</taxon>
        <taxon>Timema</taxon>
    </lineage>
</organism>
<proteinExistence type="predicted"/>
<accession>A0ABN7PPD8</accession>
<keyword evidence="6" id="KW-0418">Kinase</keyword>
<keyword evidence="4" id="KW-0808">Transferase</keyword>
<sequence>MHHMEIWLRHILEWDPKKRGRNSSNKIVVFDLFDEIFYLKIITVYCAFTYQRLSYEVNDDTNMITLCEWVEKDTGLKANDQEWLRPDGNEVDMTKKSAHYWHPIHPSNKTQ</sequence>
<evidence type="ECO:0000256" key="3">
    <source>
        <dbReference type="ARBA" id="ARBA00022527"/>
    </source>
</evidence>